<keyword evidence="2" id="KW-1185">Reference proteome</keyword>
<dbReference type="Proteomes" id="UP000636709">
    <property type="component" value="Unassembled WGS sequence"/>
</dbReference>
<organism evidence="1 2">
    <name type="scientific">Digitaria exilis</name>
    <dbReference type="NCBI Taxonomy" id="1010633"/>
    <lineage>
        <taxon>Eukaryota</taxon>
        <taxon>Viridiplantae</taxon>
        <taxon>Streptophyta</taxon>
        <taxon>Embryophyta</taxon>
        <taxon>Tracheophyta</taxon>
        <taxon>Spermatophyta</taxon>
        <taxon>Magnoliopsida</taxon>
        <taxon>Liliopsida</taxon>
        <taxon>Poales</taxon>
        <taxon>Poaceae</taxon>
        <taxon>PACMAD clade</taxon>
        <taxon>Panicoideae</taxon>
        <taxon>Panicodae</taxon>
        <taxon>Paniceae</taxon>
        <taxon>Anthephorinae</taxon>
        <taxon>Digitaria</taxon>
    </lineage>
</organism>
<accession>A0A835DY12</accession>
<dbReference type="AlphaFoldDB" id="A0A835DY12"/>
<comment type="caution">
    <text evidence="1">The sequence shown here is derived from an EMBL/GenBank/DDBJ whole genome shotgun (WGS) entry which is preliminary data.</text>
</comment>
<proteinExistence type="predicted"/>
<evidence type="ECO:0000313" key="1">
    <source>
        <dbReference type="EMBL" id="KAF8647664.1"/>
    </source>
</evidence>
<gene>
    <name evidence="1" type="ORF">HU200_065301</name>
</gene>
<protein>
    <submittedName>
        <fullName evidence="1">Uncharacterized protein</fullName>
    </submittedName>
</protein>
<name>A0A835DY12_9POAL</name>
<reference evidence="1" key="1">
    <citation type="submission" date="2020-07" db="EMBL/GenBank/DDBJ databases">
        <title>Genome sequence and genetic diversity analysis of an under-domesticated orphan crop, white fonio (Digitaria exilis).</title>
        <authorList>
            <person name="Bennetzen J.L."/>
            <person name="Chen S."/>
            <person name="Ma X."/>
            <person name="Wang X."/>
            <person name="Yssel A.E.J."/>
            <person name="Chaluvadi S.R."/>
            <person name="Johnson M."/>
            <person name="Gangashetty P."/>
            <person name="Hamidou F."/>
            <person name="Sanogo M.D."/>
            <person name="Zwaenepoel A."/>
            <person name="Wallace J."/>
            <person name="Van De Peer Y."/>
            <person name="Van Deynze A."/>
        </authorList>
    </citation>
    <scope>NUCLEOTIDE SEQUENCE</scope>
    <source>
        <tissue evidence="1">Leaves</tissue>
    </source>
</reference>
<sequence>MVSLPKRQVGRNLTTSEAQLLQPIKKLLSKGWEGGEAPLGHHLLDEIVRAKKNDLLREHANKNKEEAMAVVGFVTTSRTLQDLVVAHARRA</sequence>
<dbReference type="EMBL" id="JACEFO010002840">
    <property type="protein sequence ID" value="KAF8647664.1"/>
    <property type="molecule type" value="Genomic_DNA"/>
</dbReference>
<evidence type="ECO:0000313" key="2">
    <source>
        <dbReference type="Proteomes" id="UP000636709"/>
    </source>
</evidence>